<reference evidence="2" key="1">
    <citation type="journal article" date="2020" name="Cell">
        <title>Large-Scale Comparative Analyses of Tick Genomes Elucidate Their Genetic Diversity and Vector Capacities.</title>
        <authorList>
            <consortium name="Tick Genome and Microbiome Consortium (TIGMIC)"/>
            <person name="Jia N."/>
            <person name="Wang J."/>
            <person name="Shi W."/>
            <person name="Du L."/>
            <person name="Sun Y."/>
            <person name="Zhan W."/>
            <person name="Jiang J.F."/>
            <person name="Wang Q."/>
            <person name="Zhang B."/>
            <person name="Ji P."/>
            <person name="Bell-Sakyi L."/>
            <person name="Cui X.M."/>
            <person name="Yuan T.T."/>
            <person name="Jiang B.G."/>
            <person name="Yang W.F."/>
            <person name="Lam T.T."/>
            <person name="Chang Q.C."/>
            <person name="Ding S.J."/>
            <person name="Wang X.J."/>
            <person name="Zhu J.G."/>
            <person name="Ruan X.D."/>
            <person name="Zhao L."/>
            <person name="Wei J.T."/>
            <person name="Ye R.Z."/>
            <person name="Que T.C."/>
            <person name="Du C.H."/>
            <person name="Zhou Y.H."/>
            <person name="Cheng J.X."/>
            <person name="Dai P.F."/>
            <person name="Guo W.B."/>
            <person name="Han X.H."/>
            <person name="Huang E.J."/>
            <person name="Li L.F."/>
            <person name="Wei W."/>
            <person name="Gao Y.C."/>
            <person name="Liu J.Z."/>
            <person name="Shao H.Z."/>
            <person name="Wang X."/>
            <person name="Wang C.C."/>
            <person name="Yang T.C."/>
            <person name="Huo Q.B."/>
            <person name="Li W."/>
            <person name="Chen H.Y."/>
            <person name="Chen S.E."/>
            <person name="Zhou L.G."/>
            <person name="Ni X.B."/>
            <person name="Tian J.H."/>
            <person name="Sheng Y."/>
            <person name="Liu T."/>
            <person name="Pan Y.S."/>
            <person name="Xia L.Y."/>
            <person name="Li J."/>
            <person name="Zhao F."/>
            <person name="Cao W.C."/>
        </authorList>
    </citation>
    <scope>NUCLEOTIDE SEQUENCE</scope>
    <source>
        <strain evidence="2">Rmic-2018</strain>
    </source>
</reference>
<name>A0A9J6D092_RHIMP</name>
<keyword evidence="3" id="KW-1185">Reference proteome</keyword>
<sequence length="327" mass="37088">MCFGGGNNADVQPGYNYDEELWLEWREPRGTEHPVVRWTIASGQKISLFPLVERVTFCFGLSSTAHQSRPPVVYDEEEEPRKVSVQHPFLRSGESKEDRDSRTLFTSPGCSGIHQEEAFVPNNHALDPVFGWPRVQIPPHLMNYFPPDIKKGIGRHTAWKVADAVTPIEFALDFRVKPALSERKTKPSPRRPDYPRPWNTRPPMKDAKKGAAGATTRVNSQSPSTGPPSKIGETRIQAQTKAEFTKEIQRLGALCKSRTKEFTMLKLQLRHASAGFASFAVHVQHLNAQVLQNNSFRIPKLSEESRKSQEEIEKPRIAIEKYNNIQR</sequence>
<dbReference type="Proteomes" id="UP000821866">
    <property type="component" value="Unassembled WGS sequence"/>
</dbReference>
<evidence type="ECO:0000313" key="2">
    <source>
        <dbReference type="EMBL" id="KAH7964378.1"/>
    </source>
</evidence>
<reference evidence="2" key="2">
    <citation type="submission" date="2021-09" db="EMBL/GenBank/DDBJ databases">
        <authorList>
            <person name="Jia N."/>
            <person name="Wang J."/>
            <person name="Shi W."/>
            <person name="Du L."/>
            <person name="Sun Y."/>
            <person name="Zhan W."/>
            <person name="Jiang J."/>
            <person name="Wang Q."/>
            <person name="Zhang B."/>
            <person name="Ji P."/>
            <person name="Sakyi L.B."/>
            <person name="Cui X."/>
            <person name="Yuan T."/>
            <person name="Jiang B."/>
            <person name="Yang W."/>
            <person name="Lam T.T.-Y."/>
            <person name="Chang Q."/>
            <person name="Ding S."/>
            <person name="Wang X."/>
            <person name="Zhu J."/>
            <person name="Ruan X."/>
            <person name="Zhao L."/>
            <person name="Wei J."/>
            <person name="Que T."/>
            <person name="Du C."/>
            <person name="Cheng J."/>
            <person name="Dai P."/>
            <person name="Han X."/>
            <person name="Huang E."/>
            <person name="Gao Y."/>
            <person name="Liu J."/>
            <person name="Shao H."/>
            <person name="Ye R."/>
            <person name="Li L."/>
            <person name="Wei W."/>
            <person name="Wang X."/>
            <person name="Wang C."/>
            <person name="Huo Q."/>
            <person name="Li W."/>
            <person name="Guo W."/>
            <person name="Chen H."/>
            <person name="Chen S."/>
            <person name="Zhou L."/>
            <person name="Zhou L."/>
            <person name="Ni X."/>
            <person name="Tian J."/>
            <person name="Zhou Y."/>
            <person name="Sheng Y."/>
            <person name="Liu T."/>
            <person name="Pan Y."/>
            <person name="Xia L."/>
            <person name="Li J."/>
            <person name="Zhao F."/>
            <person name="Cao W."/>
        </authorList>
    </citation>
    <scope>NUCLEOTIDE SEQUENCE</scope>
    <source>
        <strain evidence="2">Rmic-2018</strain>
        <tissue evidence="2">Larvae</tissue>
    </source>
</reference>
<proteinExistence type="predicted"/>
<dbReference type="VEuPathDB" id="VectorBase:LOC119179018"/>
<evidence type="ECO:0000256" key="1">
    <source>
        <dbReference type="SAM" id="MobiDB-lite"/>
    </source>
</evidence>
<comment type="caution">
    <text evidence="2">The sequence shown here is derived from an EMBL/GenBank/DDBJ whole genome shotgun (WGS) entry which is preliminary data.</text>
</comment>
<feature type="compositionally biased region" description="Basic and acidic residues" evidence="1">
    <location>
        <begin position="181"/>
        <end position="194"/>
    </location>
</feature>
<gene>
    <name evidence="2" type="ORF">HPB51_027383</name>
</gene>
<dbReference type="EMBL" id="JABSTU010003997">
    <property type="protein sequence ID" value="KAH7964378.1"/>
    <property type="molecule type" value="Genomic_DNA"/>
</dbReference>
<accession>A0A9J6D092</accession>
<evidence type="ECO:0000313" key="3">
    <source>
        <dbReference type="Proteomes" id="UP000821866"/>
    </source>
</evidence>
<dbReference type="AlphaFoldDB" id="A0A9J6D092"/>
<organism evidence="2 3">
    <name type="scientific">Rhipicephalus microplus</name>
    <name type="common">Cattle tick</name>
    <name type="synonym">Boophilus microplus</name>
    <dbReference type="NCBI Taxonomy" id="6941"/>
    <lineage>
        <taxon>Eukaryota</taxon>
        <taxon>Metazoa</taxon>
        <taxon>Ecdysozoa</taxon>
        <taxon>Arthropoda</taxon>
        <taxon>Chelicerata</taxon>
        <taxon>Arachnida</taxon>
        <taxon>Acari</taxon>
        <taxon>Parasitiformes</taxon>
        <taxon>Ixodida</taxon>
        <taxon>Ixodoidea</taxon>
        <taxon>Ixodidae</taxon>
        <taxon>Rhipicephalinae</taxon>
        <taxon>Rhipicephalus</taxon>
        <taxon>Boophilus</taxon>
    </lineage>
</organism>
<protein>
    <submittedName>
        <fullName evidence="2">Uncharacterized protein</fullName>
    </submittedName>
</protein>
<feature type="region of interest" description="Disordered" evidence="1">
    <location>
        <begin position="181"/>
        <end position="232"/>
    </location>
</feature>